<dbReference type="Gene3D" id="1.10.630.10">
    <property type="entry name" value="Cytochrome P450"/>
    <property type="match status" value="1"/>
</dbReference>
<evidence type="ECO:0000256" key="1">
    <source>
        <dbReference type="ARBA" id="ARBA00001971"/>
    </source>
</evidence>
<comment type="similarity">
    <text evidence="2 8">Belongs to the cytochrome P450 family.</text>
</comment>
<dbReference type="InterPro" id="IPR036396">
    <property type="entry name" value="Cyt_P450_sf"/>
</dbReference>
<evidence type="ECO:0000256" key="4">
    <source>
        <dbReference type="ARBA" id="ARBA00022723"/>
    </source>
</evidence>
<keyword evidence="6 8" id="KW-0408">Iron</keyword>
<evidence type="ECO:0000256" key="8">
    <source>
        <dbReference type="RuleBase" id="RU000461"/>
    </source>
</evidence>
<dbReference type="InterPro" id="IPR002401">
    <property type="entry name" value="Cyt_P450_E_grp-I"/>
</dbReference>
<evidence type="ECO:0000256" key="6">
    <source>
        <dbReference type="ARBA" id="ARBA00023004"/>
    </source>
</evidence>
<gene>
    <name evidence="10" type="ORF">LTR24_009123</name>
</gene>
<accession>A0ABR0JYB5</accession>
<evidence type="ECO:0000313" key="10">
    <source>
        <dbReference type="EMBL" id="KAK5079618.1"/>
    </source>
</evidence>
<proteinExistence type="inferred from homology"/>
<dbReference type="PANTHER" id="PTHR24305">
    <property type="entry name" value="CYTOCHROME P450"/>
    <property type="match status" value="1"/>
</dbReference>
<evidence type="ECO:0000256" key="5">
    <source>
        <dbReference type="ARBA" id="ARBA00023002"/>
    </source>
</evidence>
<evidence type="ECO:0008006" key="12">
    <source>
        <dbReference type="Google" id="ProtNLM"/>
    </source>
</evidence>
<keyword evidence="9" id="KW-0812">Transmembrane</keyword>
<dbReference type="CDD" id="cd11058">
    <property type="entry name" value="CYP60B-like"/>
    <property type="match status" value="1"/>
</dbReference>
<dbReference type="Pfam" id="PF00067">
    <property type="entry name" value="p450"/>
    <property type="match status" value="2"/>
</dbReference>
<dbReference type="PRINTS" id="PR00463">
    <property type="entry name" value="EP450I"/>
</dbReference>
<evidence type="ECO:0000256" key="7">
    <source>
        <dbReference type="ARBA" id="ARBA00023033"/>
    </source>
</evidence>
<evidence type="ECO:0000256" key="3">
    <source>
        <dbReference type="ARBA" id="ARBA00022617"/>
    </source>
</evidence>
<keyword evidence="9" id="KW-1133">Transmembrane helix</keyword>
<keyword evidence="9" id="KW-0472">Membrane</keyword>
<dbReference type="InterPro" id="IPR001128">
    <property type="entry name" value="Cyt_P450"/>
</dbReference>
<sequence length="494" mass="55857">MHYSSDSFRLVSWQGLLAAFCLIFLTQLVITLSRAIHNLYFHPLSKVPGPNLWIAFPIIKDIAQLRGRLDFKIKEYHEQYGPVVRISADALSFTSAGAWKDIYGHGHAELPKYMPEFYAKLVTTNIINADARDHFRFRRAMLPAFADRALDQQEHIIAAYVDLLVEKLSGLAKAGKAINIVQWYTYTTFDLIGDLAYGTSFDGLKAGKQNGWIRNIENMMRLFPILVLASSSPAISKLLLFFASDKIKNSQEAHKQMSTELTMTRIKNKDMDRQGDFMDLMMRAQGKDHGLTDAELAANSDTLIVAGSETTATLLCGVTYYLLKTPRSLQKCVEEVRSAFESDADITFKAASAKLPYMLGCLDEALRLFPPLPTVTFLATLASECTIFPPTIPNPTSTTPKPFHPERWLPAAQSDPNSPFFNDCREAFQPFSVGPRNCIGRNLAYHEMRLILAKVLWNFDLKLTEESQNWAESQKTFALWEKPPLMVEIREREH</sequence>
<protein>
    <recommendedName>
        <fullName evidence="12">Cytochrome P450 monooxygenase</fullName>
    </recommendedName>
</protein>
<keyword evidence="3 8" id="KW-0349">Heme</keyword>
<keyword evidence="11" id="KW-1185">Reference proteome</keyword>
<keyword evidence="7 8" id="KW-0503">Monooxygenase</keyword>
<dbReference type="PRINTS" id="PR00385">
    <property type="entry name" value="P450"/>
</dbReference>
<keyword evidence="5 8" id="KW-0560">Oxidoreductase</keyword>
<keyword evidence="4 8" id="KW-0479">Metal-binding</keyword>
<dbReference type="PROSITE" id="PS00086">
    <property type="entry name" value="CYTOCHROME_P450"/>
    <property type="match status" value="1"/>
</dbReference>
<dbReference type="EMBL" id="JAVRRG010000182">
    <property type="protein sequence ID" value="KAK5079618.1"/>
    <property type="molecule type" value="Genomic_DNA"/>
</dbReference>
<dbReference type="InterPro" id="IPR050121">
    <property type="entry name" value="Cytochrome_P450_monoxygenase"/>
</dbReference>
<dbReference type="InterPro" id="IPR017972">
    <property type="entry name" value="Cyt_P450_CS"/>
</dbReference>
<dbReference type="Proteomes" id="UP001345013">
    <property type="component" value="Unassembled WGS sequence"/>
</dbReference>
<evidence type="ECO:0000256" key="9">
    <source>
        <dbReference type="SAM" id="Phobius"/>
    </source>
</evidence>
<feature type="transmembrane region" description="Helical" evidence="9">
    <location>
        <begin position="222"/>
        <end position="243"/>
    </location>
</feature>
<dbReference type="SUPFAM" id="SSF48264">
    <property type="entry name" value="Cytochrome P450"/>
    <property type="match status" value="1"/>
</dbReference>
<comment type="caution">
    <text evidence="10">The sequence shown here is derived from an EMBL/GenBank/DDBJ whole genome shotgun (WGS) entry which is preliminary data.</text>
</comment>
<feature type="transmembrane region" description="Helical" evidence="9">
    <location>
        <begin position="12"/>
        <end position="32"/>
    </location>
</feature>
<dbReference type="PANTHER" id="PTHR24305:SF230">
    <property type="entry name" value="P450, PUTATIVE (EUROFUNG)-RELATED"/>
    <property type="match status" value="1"/>
</dbReference>
<evidence type="ECO:0000313" key="11">
    <source>
        <dbReference type="Proteomes" id="UP001345013"/>
    </source>
</evidence>
<organism evidence="10 11">
    <name type="scientific">Lithohypha guttulata</name>
    <dbReference type="NCBI Taxonomy" id="1690604"/>
    <lineage>
        <taxon>Eukaryota</taxon>
        <taxon>Fungi</taxon>
        <taxon>Dikarya</taxon>
        <taxon>Ascomycota</taxon>
        <taxon>Pezizomycotina</taxon>
        <taxon>Eurotiomycetes</taxon>
        <taxon>Chaetothyriomycetidae</taxon>
        <taxon>Chaetothyriales</taxon>
        <taxon>Trichomeriaceae</taxon>
        <taxon>Lithohypha</taxon>
    </lineage>
</organism>
<evidence type="ECO:0000256" key="2">
    <source>
        <dbReference type="ARBA" id="ARBA00010617"/>
    </source>
</evidence>
<reference evidence="10 11" key="1">
    <citation type="submission" date="2023-08" db="EMBL/GenBank/DDBJ databases">
        <title>Black Yeasts Isolated from many extreme environments.</title>
        <authorList>
            <person name="Coleine C."/>
            <person name="Stajich J.E."/>
            <person name="Selbmann L."/>
        </authorList>
    </citation>
    <scope>NUCLEOTIDE SEQUENCE [LARGE SCALE GENOMIC DNA]</scope>
    <source>
        <strain evidence="10 11">CCFEE 5885</strain>
    </source>
</reference>
<comment type="cofactor">
    <cofactor evidence="1">
        <name>heme</name>
        <dbReference type="ChEBI" id="CHEBI:30413"/>
    </cofactor>
</comment>
<name>A0ABR0JYB5_9EURO</name>